<dbReference type="AlphaFoldDB" id="A0A2J6RCA8"/>
<reference evidence="8 9" key="1">
    <citation type="submission" date="2016-04" db="EMBL/GenBank/DDBJ databases">
        <title>A degradative enzymes factory behind the ericoid mycorrhizal symbiosis.</title>
        <authorList>
            <consortium name="DOE Joint Genome Institute"/>
            <person name="Martino E."/>
            <person name="Morin E."/>
            <person name="Grelet G."/>
            <person name="Kuo A."/>
            <person name="Kohler A."/>
            <person name="Daghino S."/>
            <person name="Barry K."/>
            <person name="Choi C."/>
            <person name="Cichocki N."/>
            <person name="Clum A."/>
            <person name="Copeland A."/>
            <person name="Hainaut M."/>
            <person name="Haridas S."/>
            <person name="Labutti K."/>
            <person name="Lindquist E."/>
            <person name="Lipzen A."/>
            <person name="Khouja H.-R."/>
            <person name="Murat C."/>
            <person name="Ohm R."/>
            <person name="Olson A."/>
            <person name="Spatafora J."/>
            <person name="Veneault-Fourrey C."/>
            <person name="Henrissat B."/>
            <person name="Grigoriev I."/>
            <person name="Martin F."/>
            <person name="Perotto S."/>
        </authorList>
    </citation>
    <scope>NUCLEOTIDE SEQUENCE [LARGE SCALE GENOMIC DNA]</scope>
    <source>
        <strain evidence="8 9">F</strain>
    </source>
</reference>
<dbReference type="OrthoDB" id="1925334at2759"/>
<dbReference type="PROSITE" id="PS51349">
    <property type="entry name" value="FMN_HYDROXY_ACID_DH_2"/>
    <property type="match status" value="1"/>
</dbReference>
<keyword evidence="2" id="KW-0560">Oxidoreductase</keyword>
<feature type="domain" description="FMN hydroxy acid dehydrogenase" evidence="7">
    <location>
        <begin position="40"/>
        <end position="380"/>
    </location>
</feature>
<evidence type="ECO:0000259" key="7">
    <source>
        <dbReference type="PROSITE" id="PS51349"/>
    </source>
</evidence>
<dbReference type="InterPro" id="IPR037396">
    <property type="entry name" value="FMN_HAD"/>
</dbReference>
<evidence type="ECO:0000256" key="4">
    <source>
        <dbReference type="PIRSR" id="PIRSR000138-1"/>
    </source>
</evidence>
<feature type="compositionally biased region" description="Basic and acidic residues" evidence="6">
    <location>
        <begin position="1"/>
        <end position="16"/>
    </location>
</feature>
<evidence type="ECO:0000256" key="6">
    <source>
        <dbReference type="SAM" id="MobiDB-lite"/>
    </source>
</evidence>
<evidence type="ECO:0000256" key="5">
    <source>
        <dbReference type="PIRSR" id="PIRSR000138-2"/>
    </source>
</evidence>
<dbReference type="InterPro" id="IPR000262">
    <property type="entry name" value="FMN-dep_DH"/>
</dbReference>
<evidence type="ECO:0000313" key="8">
    <source>
        <dbReference type="EMBL" id="PMD36153.1"/>
    </source>
</evidence>
<accession>A0A2J6RCA8</accession>
<feature type="binding site" evidence="5">
    <location>
        <begin position="119"/>
        <end position="121"/>
    </location>
    <ligand>
        <name>FMN</name>
        <dbReference type="ChEBI" id="CHEBI:58210"/>
    </ligand>
</feature>
<feature type="binding site" evidence="5">
    <location>
        <position position="208"/>
    </location>
    <ligand>
        <name>glyoxylate</name>
        <dbReference type="ChEBI" id="CHEBI:36655"/>
    </ligand>
</feature>
<feature type="binding site" evidence="5">
    <location>
        <position position="263"/>
    </location>
    <ligand>
        <name>glyoxylate</name>
        <dbReference type="ChEBI" id="CHEBI:36655"/>
    </ligand>
</feature>
<feature type="active site" description="Proton acceptor" evidence="4">
    <location>
        <position position="286"/>
    </location>
</feature>
<feature type="binding site" evidence="5">
    <location>
        <position position="171"/>
    </location>
    <ligand>
        <name>FMN</name>
        <dbReference type="ChEBI" id="CHEBI:58210"/>
    </ligand>
</feature>
<dbReference type="EMBL" id="KZ613951">
    <property type="protein sequence ID" value="PMD36153.1"/>
    <property type="molecule type" value="Genomic_DNA"/>
</dbReference>
<dbReference type="Gene3D" id="3.20.20.70">
    <property type="entry name" value="Aldolase class I"/>
    <property type="match status" value="1"/>
</dbReference>
<feature type="binding site" evidence="5">
    <location>
        <begin position="320"/>
        <end position="324"/>
    </location>
    <ligand>
        <name>FMN</name>
        <dbReference type="ChEBI" id="CHEBI:58210"/>
    </ligand>
</feature>
<feature type="binding site" evidence="5">
    <location>
        <begin position="343"/>
        <end position="344"/>
    </location>
    <ligand>
        <name>FMN</name>
        <dbReference type="ChEBI" id="CHEBI:58210"/>
    </ligand>
</feature>
<dbReference type="PROSITE" id="PS00557">
    <property type="entry name" value="FMN_HYDROXY_ACID_DH_1"/>
    <property type="match status" value="1"/>
</dbReference>
<evidence type="ECO:0000256" key="3">
    <source>
        <dbReference type="ARBA" id="ARBA00024042"/>
    </source>
</evidence>
<feature type="binding site" evidence="5">
    <location>
        <position position="284"/>
    </location>
    <ligand>
        <name>FMN</name>
        <dbReference type="ChEBI" id="CHEBI:58210"/>
    </ligand>
</feature>
<dbReference type="InterPro" id="IPR013785">
    <property type="entry name" value="Aldolase_TIM"/>
</dbReference>
<dbReference type="SUPFAM" id="SSF51395">
    <property type="entry name" value="FMN-linked oxidoreductases"/>
    <property type="match status" value="1"/>
</dbReference>
<organism evidence="8 9">
    <name type="scientific">Hyaloscypha variabilis (strain UAMH 11265 / GT02V1 / F)</name>
    <name type="common">Meliniomyces variabilis</name>
    <dbReference type="NCBI Taxonomy" id="1149755"/>
    <lineage>
        <taxon>Eukaryota</taxon>
        <taxon>Fungi</taxon>
        <taxon>Dikarya</taxon>
        <taxon>Ascomycota</taxon>
        <taxon>Pezizomycotina</taxon>
        <taxon>Leotiomycetes</taxon>
        <taxon>Helotiales</taxon>
        <taxon>Hyaloscyphaceae</taxon>
        <taxon>Hyaloscypha</taxon>
        <taxon>Hyaloscypha variabilis</taxon>
    </lineage>
</organism>
<sequence length="380" mass="42032">MIFSSEKDTSNDDRAVAKAYEPSISPSAKEDAVTPKKQTLNLNSIINLSDFETAASQLLPPKSFAFFKAGIDDETTTQWNQLSWHSVQLRPPRSPPNKHISLSTTILDTPCSAPFFIAPAGAGKLAHPTGEILMTAAAAQQGVLQWVCNMAGCSMQEMANARGEGQALFWQIYEMNDLKVTEREVRRAVELGYRGFALTVDAVRMGNRERDLRLNIEEEEEDADDGKTNGGISSIRPPVYDRFDWVYAFKWLLTLTTLPIFIKGIQTWEDAKLCMENGVHPYLSNHGGRQLNGAPSALETLLEIREHCPEVLEKCDVIVDGGFRRGTDVVKALCLGAKAGGLGRPFLYSLVWGKMGVSRAIRILRQEVETTMALLGVERV</sequence>
<comment type="cofactor">
    <cofactor evidence="1">
        <name>FMN</name>
        <dbReference type="ChEBI" id="CHEBI:58210"/>
    </cofactor>
</comment>
<dbReference type="PANTHER" id="PTHR10578">
    <property type="entry name" value="S -2-HYDROXY-ACID OXIDASE-RELATED"/>
    <property type="match status" value="1"/>
</dbReference>
<feature type="binding site" evidence="5">
    <location>
        <position position="286"/>
    </location>
    <ligand>
        <name>glyoxylate</name>
        <dbReference type="ChEBI" id="CHEBI:36655"/>
    </ligand>
</feature>
<dbReference type="Proteomes" id="UP000235786">
    <property type="component" value="Unassembled WGS sequence"/>
</dbReference>
<feature type="region of interest" description="Disordered" evidence="6">
    <location>
        <begin position="1"/>
        <end position="32"/>
    </location>
</feature>
<dbReference type="GO" id="GO:0010181">
    <property type="term" value="F:FMN binding"/>
    <property type="evidence" value="ECO:0007669"/>
    <property type="project" value="InterPro"/>
</dbReference>
<keyword evidence="5" id="KW-0285">Flavoprotein</keyword>
<dbReference type="InterPro" id="IPR008259">
    <property type="entry name" value="FMN_hydac_DH_AS"/>
</dbReference>
<evidence type="ECO:0000256" key="1">
    <source>
        <dbReference type="ARBA" id="ARBA00001917"/>
    </source>
</evidence>
<keyword evidence="9" id="KW-1185">Reference proteome</keyword>
<evidence type="ECO:0000256" key="2">
    <source>
        <dbReference type="ARBA" id="ARBA00023002"/>
    </source>
</evidence>
<dbReference type="Pfam" id="PF01070">
    <property type="entry name" value="FMN_dh"/>
    <property type="match status" value="1"/>
</dbReference>
<gene>
    <name evidence="8" type="ORF">L207DRAFT_465795</name>
</gene>
<feature type="binding site" evidence="5">
    <location>
        <position position="289"/>
    </location>
    <ligand>
        <name>glyoxylate</name>
        <dbReference type="ChEBI" id="CHEBI:36655"/>
    </ligand>
</feature>
<dbReference type="GO" id="GO:0016491">
    <property type="term" value="F:oxidoreductase activity"/>
    <property type="evidence" value="ECO:0007669"/>
    <property type="project" value="UniProtKB-KW"/>
</dbReference>
<dbReference type="PANTHER" id="PTHR10578:SF104">
    <property type="entry name" value="CYTOCHROME B2, MITOCHONDRIAL-RELATED"/>
    <property type="match status" value="1"/>
</dbReference>
<dbReference type="STRING" id="1149755.A0A2J6RCA8"/>
<dbReference type="InterPro" id="IPR012133">
    <property type="entry name" value="Alpha-hydoxy_acid_DH_FMN"/>
</dbReference>
<dbReference type="PIRSF" id="PIRSF000138">
    <property type="entry name" value="Al-hdrx_acd_dh"/>
    <property type="match status" value="1"/>
</dbReference>
<protein>
    <submittedName>
        <fullName evidence="8">FMN-dependent alpha-hydroxy acid dehydrogenase</fullName>
    </submittedName>
</protein>
<proteinExistence type="inferred from homology"/>
<keyword evidence="5" id="KW-0288">FMN</keyword>
<evidence type="ECO:0000313" key="9">
    <source>
        <dbReference type="Proteomes" id="UP000235786"/>
    </source>
</evidence>
<name>A0A2J6RCA8_HYAVF</name>
<feature type="binding site" evidence="5">
    <location>
        <position position="199"/>
    </location>
    <ligand>
        <name>FMN</name>
        <dbReference type="ChEBI" id="CHEBI:58210"/>
    </ligand>
</feature>
<feature type="binding site" evidence="5">
    <location>
        <position position="173"/>
    </location>
    <ligand>
        <name>glyoxylate</name>
        <dbReference type="ChEBI" id="CHEBI:36655"/>
    </ligand>
</feature>
<comment type="similarity">
    <text evidence="3">Belongs to the FMN-dependent alpha-hydroxy acid dehydrogenase family.</text>
</comment>